<comment type="subcellular location">
    <subcellularLocation>
        <location evidence="1 17">Mitochondrion inner membrane</location>
        <topology evidence="1 17">Multi-pass membrane protein</topology>
    </subcellularLocation>
</comment>
<dbReference type="AlphaFoldDB" id="A0A6H1PG52"/>
<feature type="transmembrane region" description="Helical" evidence="17">
    <location>
        <begin position="178"/>
        <end position="196"/>
    </location>
</feature>
<feature type="transmembrane region" description="Helical" evidence="17">
    <location>
        <begin position="202"/>
        <end position="222"/>
    </location>
</feature>
<keyword evidence="13 17" id="KW-0830">Ubiquinone</keyword>
<evidence type="ECO:0000256" key="2">
    <source>
        <dbReference type="ARBA" id="ARBA00007012"/>
    </source>
</evidence>
<feature type="transmembrane region" description="Helical" evidence="17">
    <location>
        <begin position="112"/>
        <end position="134"/>
    </location>
</feature>
<feature type="domain" description="NADH:quinone oxidoreductase/Mrp antiporter transmembrane" evidence="18">
    <location>
        <begin position="24"/>
        <end position="287"/>
    </location>
</feature>
<evidence type="ECO:0000256" key="7">
    <source>
        <dbReference type="ARBA" id="ARBA00022692"/>
    </source>
</evidence>
<accession>A0A6H1PG52</accession>
<dbReference type="InterPro" id="IPR050175">
    <property type="entry name" value="Complex_I_Subunit_2"/>
</dbReference>
<protein>
    <recommendedName>
        <fullName evidence="4 17">NADH-ubiquinone oxidoreductase chain 2</fullName>
        <ecNumber evidence="3 17">7.1.1.2</ecNumber>
    </recommendedName>
</protein>
<comment type="catalytic activity">
    <reaction evidence="16 17">
        <text>a ubiquinone + NADH + 5 H(+)(in) = a ubiquinol + NAD(+) + 4 H(+)(out)</text>
        <dbReference type="Rhea" id="RHEA:29091"/>
        <dbReference type="Rhea" id="RHEA-COMP:9565"/>
        <dbReference type="Rhea" id="RHEA-COMP:9566"/>
        <dbReference type="ChEBI" id="CHEBI:15378"/>
        <dbReference type="ChEBI" id="CHEBI:16389"/>
        <dbReference type="ChEBI" id="CHEBI:17976"/>
        <dbReference type="ChEBI" id="CHEBI:57540"/>
        <dbReference type="ChEBI" id="CHEBI:57945"/>
        <dbReference type="EC" id="7.1.1.2"/>
    </reaction>
</comment>
<dbReference type="InterPro" id="IPR003917">
    <property type="entry name" value="NADH_UbQ_OxRdtase_chain2"/>
</dbReference>
<gene>
    <name evidence="19" type="primary">ND2</name>
</gene>
<dbReference type="Pfam" id="PF00361">
    <property type="entry name" value="Proton_antipo_M"/>
    <property type="match status" value="1"/>
</dbReference>
<name>A0A6H1PG52_9MOLL</name>
<feature type="transmembrane region" description="Helical" evidence="17">
    <location>
        <begin position="281"/>
        <end position="304"/>
    </location>
</feature>
<dbReference type="PRINTS" id="PR01436">
    <property type="entry name" value="NADHDHGNASE2"/>
</dbReference>
<evidence type="ECO:0000256" key="4">
    <source>
        <dbReference type="ARBA" id="ARBA00021008"/>
    </source>
</evidence>
<evidence type="ECO:0000256" key="11">
    <source>
        <dbReference type="ARBA" id="ARBA00022989"/>
    </source>
</evidence>
<evidence type="ECO:0000256" key="9">
    <source>
        <dbReference type="ARBA" id="ARBA00022967"/>
    </source>
</evidence>
<comment type="similarity">
    <text evidence="2 17">Belongs to the complex I subunit 2 family.</text>
</comment>
<dbReference type="GO" id="GO:0005743">
    <property type="term" value="C:mitochondrial inner membrane"/>
    <property type="evidence" value="ECO:0007669"/>
    <property type="project" value="UniProtKB-SubCell"/>
</dbReference>
<keyword evidence="10 17" id="KW-0249">Electron transport</keyword>
<dbReference type="GO" id="GO:0008137">
    <property type="term" value="F:NADH dehydrogenase (ubiquinone) activity"/>
    <property type="evidence" value="ECO:0007669"/>
    <property type="project" value="UniProtKB-EC"/>
</dbReference>
<dbReference type="EMBL" id="MN864057">
    <property type="protein sequence ID" value="QIZ12604.1"/>
    <property type="molecule type" value="Genomic_DNA"/>
</dbReference>
<keyword evidence="14 17" id="KW-0496">Mitochondrion</keyword>
<feature type="transmembrane region" description="Helical" evidence="17">
    <location>
        <begin position="28"/>
        <end position="46"/>
    </location>
</feature>
<evidence type="ECO:0000313" key="19">
    <source>
        <dbReference type="EMBL" id="QIZ12604.1"/>
    </source>
</evidence>
<dbReference type="PANTHER" id="PTHR46552:SF1">
    <property type="entry name" value="NADH-UBIQUINONE OXIDOREDUCTASE CHAIN 2"/>
    <property type="match status" value="1"/>
</dbReference>
<keyword evidence="9 17" id="KW-1278">Translocase</keyword>
<evidence type="ECO:0000256" key="5">
    <source>
        <dbReference type="ARBA" id="ARBA00022448"/>
    </source>
</evidence>
<comment type="function">
    <text evidence="17">Core subunit of the mitochondrial membrane respiratory chain NADH dehydrogenase (Complex I) which catalyzes electron transfer from NADH through the respiratory chain, using ubiquinone as an electron acceptor. Essential for the catalytic activity and assembly of complex I.</text>
</comment>
<sequence>MVNFPYVMIFSFTMIFGSIFSLSSSHWFGVWLGLEINLLSFIPIMVEKGGSLETECAIKYFLVQAVGSALFMLGILTLTNSFTSWGYSLDGSVSSTSLIFFGLLIKLGAAPFHLWVPGVVSGLSWMCNFLLLTWQKVAPLMVLSSFLALSKFSLLFLIVMSSVFGGAGGVNQSSIRGIVAYSSILHLGWVMAASYLSFIFTFFYFFLYSLILGGMFITMMRWEIFTGGQFLNIYSWGSEDRMFLLFMLLSLGGMPPLLGFFGKWGVLAGLTDSGEVMVSMILVFGSLASLYYYLVLSFSLLAGVKLIPKNLGVNMMMVKVVVAFLNFGGLSFFLWFLGTF</sequence>
<keyword evidence="12 17" id="KW-0520">NAD</keyword>
<geneLocation type="mitochondrion" evidence="19"/>
<evidence type="ECO:0000256" key="1">
    <source>
        <dbReference type="ARBA" id="ARBA00004448"/>
    </source>
</evidence>
<evidence type="ECO:0000256" key="6">
    <source>
        <dbReference type="ARBA" id="ARBA00022660"/>
    </source>
</evidence>
<feature type="transmembrane region" description="Helical" evidence="17">
    <location>
        <begin position="140"/>
        <end position="166"/>
    </location>
</feature>
<evidence type="ECO:0000259" key="18">
    <source>
        <dbReference type="Pfam" id="PF00361"/>
    </source>
</evidence>
<evidence type="ECO:0000256" key="10">
    <source>
        <dbReference type="ARBA" id="ARBA00022982"/>
    </source>
</evidence>
<evidence type="ECO:0000256" key="3">
    <source>
        <dbReference type="ARBA" id="ARBA00012944"/>
    </source>
</evidence>
<dbReference type="GO" id="GO:0006120">
    <property type="term" value="P:mitochondrial electron transport, NADH to ubiquinone"/>
    <property type="evidence" value="ECO:0007669"/>
    <property type="project" value="InterPro"/>
</dbReference>
<keyword evidence="11 17" id="KW-1133">Transmembrane helix</keyword>
<reference evidence="19" key="1">
    <citation type="journal article" date="2020" name="BMC Evol. Biol.">
        <title>A mitogenomic phylogeny of chitons (Mollusca: Polyplacophora).</title>
        <authorList>
            <person name="Irisarri I."/>
            <person name="Uribe J.E."/>
            <person name="Eernisse D.J."/>
            <person name="Zardoya R."/>
        </authorList>
    </citation>
    <scope>NUCLEOTIDE SEQUENCE</scope>
</reference>
<evidence type="ECO:0000256" key="15">
    <source>
        <dbReference type="ARBA" id="ARBA00023136"/>
    </source>
</evidence>
<evidence type="ECO:0000256" key="8">
    <source>
        <dbReference type="ARBA" id="ARBA00022792"/>
    </source>
</evidence>
<evidence type="ECO:0000256" key="12">
    <source>
        <dbReference type="ARBA" id="ARBA00023027"/>
    </source>
</evidence>
<feature type="transmembrane region" description="Helical" evidence="17">
    <location>
        <begin position="5"/>
        <end position="22"/>
    </location>
</feature>
<keyword evidence="6 17" id="KW-0679">Respiratory chain</keyword>
<evidence type="ECO:0000256" key="16">
    <source>
        <dbReference type="ARBA" id="ARBA00049551"/>
    </source>
</evidence>
<evidence type="ECO:0000256" key="13">
    <source>
        <dbReference type="ARBA" id="ARBA00023075"/>
    </source>
</evidence>
<dbReference type="PANTHER" id="PTHR46552">
    <property type="entry name" value="NADH-UBIQUINONE OXIDOREDUCTASE CHAIN 2"/>
    <property type="match status" value="1"/>
</dbReference>
<keyword evidence="15 17" id="KW-0472">Membrane</keyword>
<organism evidence="19">
    <name type="scientific">Hemiarthrum setulosum</name>
    <dbReference type="NCBI Taxonomy" id="1437515"/>
    <lineage>
        <taxon>Eukaryota</taxon>
        <taxon>Metazoa</taxon>
        <taxon>Spiralia</taxon>
        <taxon>Lophotrochozoa</taxon>
        <taxon>Mollusca</taxon>
        <taxon>Polyplacophora</taxon>
        <taxon>Neoloricata</taxon>
        <taxon>Chitonida</taxon>
        <taxon>Acanthochitonina</taxon>
        <taxon>Hemiarthridae</taxon>
        <taxon>Hemiarthrum</taxon>
    </lineage>
</organism>
<feature type="transmembrane region" description="Helical" evidence="17">
    <location>
        <begin position="316"/>
        <end position="337"/>
    </location>
</feature>
<keyword evidence="8 17" id="KW-0999">Mitochondrion inner membrane</keyword>
<evidence type="ECO:0000256" key="14">
    <source>
        <dbReference type="ARBA" id="ARBA00023128"/>
    </source>
</evidence>
<feature type="transmembrane region" description="Helical" evidence="17">
    <location>
        <begin position="85"/>
        <end position="105"/>
    </location>
</feature>
<proteinExistence type="inferred from homology"/>
<evidence type="ECO:0000256" key="17">
    <source>
        <dbReference type="RuleBase" id="RU003403"/>
    </source>
</evidence>
<dbReference type="EC" id="7.1.1.2" evidence="3 17"/>
<keyword evidence="7 17" id="KW-0812">Transmembrane</keyword>
<feature type="transmembrane region" description="Helical" evidence="17">
    <location>
        <begin position="58"/>
        <end position="79"/>
    </location>
</feature>
<dbReference type="InterPro" id="IPR001750">
    <property type="entry name" value="ND/Mrp_TM"/>
</dbReference>
<feature type="transmembrane region" description="Helical" evidence="17">
    <location>
        <begin position="243"/>
        <end position="261"/>
    </location>
</feature>
<keyword evidence="5" id="KW-0813">Transport</keyword>